<feature type="domain" description="EAL" evidence="1">
    <location>
        <begin position="21"/>
        <end position="234"/>
    </location>
</feature>
<dbReference type="Pfam" id="PF00563">
    <property type="entry name" value="EAL"/>
    <property type="match status" value="1"/>
</dbReference>
<dbReference type="Gene3D" id="3.20.20.450">
    <property type="entry name" value="EAL domain"/>
    <property type="match status" value="1"/>
</dbReference>
<gene>
    <name evidence="3" type="ORF">EF294_13670</name>
</gene>
<dbReference type="InterPro" id="IPR019278">
    <property type="entry name" value="DICT_dom"/>
</dbReference>
<dbReference type="InterPro" id="IPR035919">
    <property type="entry name" value="EAL_sf"/>
</dbReference>
<dbReference type="AlphaFoldDB" id="A0A3N4H2X0"/>
<protein>
    <submittedName>
        <fullName evidence="3">EAL domain-containing protein</fullName>
    </submittedName>
</protein>
<sequence>MTSQPGPIAAESGFTLFDDLELHMQFAPVCRLHDGAVAAVELTLRGPTGTRLGTARALRRAARLMEQHQALDRRKNEYAATPTAQSIAKILPLLVPMDLELIDGLDDDTRDRLEQQVLVVLPEAVERSPQRTLARVAQARRQGRIVCVDGLCSSDQAATLLSLVEPDIVITGADLLDAVIAPDGTNADPARLAHTLAAHTERSHAVVIADGVDTEAKRVAAMTVGASFGTGALYPSVESPAALQATTIVALPELPVWSTPPPEAATPYAIASASLRPRQGNKRLLIEMSKALEEQAAIGGAAIVVGTFQHARHFTERTAARWRAMSERTGLAGVYGVDLVHVRDGNVHRAPLDPDDDLVEEWNVAVLGPHFAALLSARDQHRGDDDLDRTFDFVQSYDRVTVTQAVHSILQRFG</sequence>
<organism evidence="3 4">
    <name type="scientific">Gordonia oryzae</name>
    <dbReference type="NCBI Taxonomy" id="2487349"/>
    <lineage>
        <taxon>Bacteria</taxon>
        <taxon>Bacillati</taxon>
        <taxon>Actinomycetota</taxon>
        <taxon>Actinomycetes</taxon>
        <taxon>Mycobacteriales</taxon>
        <taxon>Gordoniaceae</taxon>
        <taxon>Gordonia</taxon>
    </lineage>
</organism>
<dbReference type="RefSeq" id="WP_123930824.1">
    <property type="nucleotide sequence ID" value="NZ_JBPSDP010000008.1"/>
</dbReference>
<evidence type="ECO:0000313" key="4">
    <source>
        <dbReference type="Proteomes" id="UP000267536"/>
    </source>
</evidence>
<dbReference type="InterPro" id="IPR001633">
    <property type="entry name" value="EAL_dom"/>
</dbReference>
<evidence type="ECO:0000259" key="1">
    <source>
        <dbReference type="Pfam" id="PF00563"/>
    </source>
</evidence>
<name>A0A3N4H2X0_9ACTN</name>
<keyword evidence="4" id="KW-1185">Reference proteome</keyword>
<proteinExistence type="predicted"/>
<dbReference type="SUPFAM" id="SSF141868">
    <property type="entry name" value="EAL domain-like"/>
    <property type="match status" value="1"/>
</dbReference>
<dbReference type="Proteomes" id="UP000267536">
    <property type="component" value="Unassembled WGS sequence"/>
</dbReference>
<dbReference type="OrthoDB" id="3278016at2"/>
<dbReference type="Pfam" id="PF10069">
    <property type="entry name" value="DICT"/>
    <property type="match status" value="1"/>
</dbReference>
<feature type="domain" description="DICT" evidence="2">
    <location>
        <begin position="274"/>
        <end position="379"/>
    </location>
</feature>
<accession>A0A3N4H2X0</accession>
<dbReference type="EMBL" id="RKMH01000009">
    <property type="protein sequence ID" value="RPA59514.1"/>
    <property type="molecule type" value="Genomic_DNA"/>
</dbReference>
<reference evidence="3 4" key="1">
    <citation type="submission" date="2018-11" db="EMBL/GenBank/DDBJ databases">
        <title>Draft genome sequence of Gordonia sp. RS15-1S isolated from rice stems.</title>
        <authorList>
            <person name="Muangham S."/>
        </authorList>
    </citation>
    <scope>NUCLEOTIDE SEQUENCE [LARGE SCALE GENOMIC DNA]</scope>
    <source>
        <strain evidence="3 4">RS15-1S</strain>
    </source>
</reference>
<evidence type="ECO:0000259" key="2">
    <source>
        <dbReference type="Pfam" id="PF10069"/>
    </source>
</evidence>
<comment type="caution">
    <text evidence="3">The sequence shown here is derived from an EMBL/GenBank/DDBJ whole genome shotgun (WGS) entry which is preliminary data.</text>
</comment>
<evidence type="ECO:0000313" key="3">
    <source>
        <dbReference type="EMBL" id="RPA59514.1"/>
    </source>
</evidence>